<dbReference type="GO" id="GO:0016491">
    <property type="term" value="F:oxidoreductase activity"/>
    <property type="evidence" value="ECO:0007669"/>
    <property type="project" value="UniProtKB-KW"/>
</dbReference>
<dbReference type="PANTHER" id="PTHR45024">
    <property type="entry name" value="DEHYDROGENASES, SHORT CHAIN"/>
    <property type="match status" value="1"/>
</dbReference>
<evidence type="ECO:0000259" key="4">
    <source>
        <dbReference type="SMART" id="SM00822"/>
    </source>
</evidence>
<evidence type="ECO:0000256" key="2">
    <source>
        <dbReference type="ARBA" id="ARBA00023002"/>
    </source>
</evidence>
<dbReference type="PRINTS" id="PR00081">
    <property type="entry name" value="GDHRDH"/>
</dbReference>
<evidence type="ECO:0000313" key="6">
    <source>
        <dbReference type="Proteomes" id="UP000199771"/>
    </source>
</evidence>
<feature type="domain" description="Ketoreductase" evidence="4">
    <location>
        <begin position="7"/>
        <end position="218"/>
    </location>
</feature>
<dbReference type="EMBL" id="FOOC01000009">
    <property type="protein sequence ID" value="SFF57161.1"/>
    <property type="molecule type" value="Genomic_DNA"/>
</dbReference>
<name>A0A1I2JWH5_9GAMM</name>
<dbReference type="Pfam" id="PF00106">
    <property type="entry name" value="adh_short"/>
    <property type="match status" value="1"/>
</dbReference>
<dbReference type="PRINTS" id="PR00080">
    <property type="entry name" value="SDRFAMILY"/>
</dbReference>
<comment type="similarity">
    <text evidence="1 3">Belongs to the short-chain dehydrogenases/reductases (SDR) family.</text>
</comment>
<dbReference type="RefSeq" id="WP_091534412.1">
    <property type="nucleotide sequence ID" value="NZ_FOOC01000009.1"/>
</dbReference>
<sequence length="293" mass="30982">MGICENRSIIVTGAGAGLGRAYAHALAAEGASVVVNDIRRDAAEAVVAEITQAGGKAIVAGDDITSMDGAERIVAAGIRAFGDIHGIVNNAGIVRDRMFVSMTEEDWDQVIKVHLKGHFCITRILVQRWRDQAKAGQRVDARIINTSSGAGLQGSVGQSNYAAAKAGIAALTLVQAAELRRYGITANALAPAARTGMTEPVFGALMKKPDDPNAFDHYAPENVAPLVVWLCSPLSAHVTGHVFEVEGGKVSIATGWRTGPMRDKKARWAPAELTPVIDELLREAPVPQKVYGT</sequence>
<organism evidence="5 6">
    <name type="scientific">Fontimonas thermophila</name>
    <dbReference type="NCBI Taxonomy" id="1076937"/>
    <lineage>
        <taxon>Bacteria</taxon>
        <taxon>Pseudomonadati</taxon>
        <taxon>Pseudomonadota</taxon>
        <taxon>Gammaproteobacteria</taxon>
        <taxon>Nevskiales</taxon>
        <taxon>Nevskiaceae</taxon>
        <taxon>Fontimonas</taxon>
    </lineage>
</organism>
<dbReference type="SMART" id="SM00822">
    <property type="entry name" value="PKS_KR"/>
    <property type="match status" value="1"/>
</dbReference>
<dbReference type="Gene3D" id="3.40.50.720">
    <property type="entry name" value="NAD(P)-binding Rossmann-like Domain"/>
    <property type="match status" value="1"/>
</dbReference>
<evidence type="ECO:0000256" key="1">
    <source>
        <dbReference type="ARBA" id="ARBA00006484"/>
    </source>
</evidence>
<dbReference type="STRING" id="1076937.SAMN04488120_10982"/>
<dbReference type="FunFam" id="3.40.50.720:FF:000446">
    <property type="entry name" value="Short chain dehydrogenase"/>
    <property type="match status" value="1"/>
</dbReference>
<dbReference type="SUPFAM" id="SSF51735">
    <property type="entry name" value="NAD(P)-binding Rossmann-fold domains"/>
    <property type="match status" value="1"/>
</dbReference>
<dbReference type="NCBIfam" id="NF005861">
    <property type="entry name" value="PRK07791.1"/>
    <property type="match status" value="1"/>
</dbReference>
<proteinExistence type="inferred from homology"/>
<accession>A0A1I2JWH5</accession>
<dbReference type="InterPro" id="IPR020904">
    <property type="entry name" value="Sc_DH/Rdtase_CS"/>
</dbReference>
<dbReference type="InterPro" id="IPR057326">
    <property type="entry name" value="KR_dom"/>
</dbReference>
<dbReference type="InterPro" id="IPR036291">
    <property type="entry name" value="NAD(P)-bd_dom_sf"/>
</dbReference>
<dbReference type="PROSITE" id="PS00061">
    <property type="entry name" value="ADH_SHORT"/>
    <property type="match status" value="1"/>
</dbReference>
<evidence type="ECO:0000313" key="5">
    <source>
        <dbReference type="EMBL" id="SFF57161.1"/>
    </source>
</evidence>
<dbReference type="InterPro" id="IPR002347">
    <property type="entry name" value="SDR_fam"/>
</dbReference>
<dbReference type="Proteomes" id="UP000199771">
    <property type="component" value="Unassembled WGS sequence"/>
</dbReference>
<evidence type="ECO:0000256" key="3">
    <source>
        <dbReference type="RuleBase" id="RU000363"/>
    </source>
</evidence>
<keyword evidence="6" id="KW-1185">Reference proteome</keyword>
<dbReference type="InterPro" id="IPR051687">
    <property type="entry name" value="Peroxisomal_Beta-Oxidation"/>
</dbReference>
<dbReference type="OrthoDB" id="9804774at2"/>
<dbReference type="PANTHER" id="PTHR45024:SF2">
    <property type="entry name" value="SCP2 DOMAIN-CONTAINING PROTEIN"/>
    <property type="match status" value="1"/>
</dbReference>
<keyword evidence="2" id="KW-0560">Oxidoreductase</keyword>
<dbReference type="AlphaFoldDB" id="A0A1I2JWH5"/>
<gene>
    <name evidence="5" type="ORF">SAMN04488120_10982</name>
</gene>
<reference evidence="5 6" key="1">
    <citation type="submission" date="2016-10" db="EMBL/GenBank/DDBJ databases">
        <authorList>
            <person name="de Groot N.N."/>
        </authorList>
    </citation>
    <scope>NUCLEOTIDE SEQUENCE [LARGE SCALE GENOMIC DNA]</scope>
    <source>
        <strain evidence="5 6">DSM 23609</strain>
    </source>
</reference>
<protein>
    <submittedName>
        <fullName evidence="5">Short chain dehydrogenase</fullName>
    </submittedName>
</protein>